<protein>
    <submittedName>
        <fullName evidence="1">PAS domain-containing protein</fullName>
    </submittedName>
</protein>
<proteinExistence type="predicted"/>
<organism evidence="1 2">
    <name type="scientific">Dongia sedimenti</name>
    <dbReference type="NCBI Taxonomy" id="3064282"/>
    <lineage>
        <taxon>Bacteria</taxon>
        <taxon>Pseudomonadati</taxon>
        <taxon>Pseudomonadota</taxon>
        <taxon>Alphaproteobacteria</taxon>
        <taxon>Rhodospirillales</taxon>
        <taxon>Dongiaceae</taxon>
        <taxon>Dongia</taxon>
    </lineage>
</organism>
<dbReference type="Proteomes" id="UP001230156">
    <property type="component" value="Unassembled WGS sequence"/>
</dbReference>
<evidence type="ECO:0000313" key="2">
    <source>
        <dbReference type="Proteomes" id="UP001230156"/>
    </source>
</evidence>
<dbReference type="Pfam" id="PF07310">
    <property type="entry name" value="PAS_5"/>
    <property type="match status" value="1"/>
</dbReference>
<dbReference type="EMBL" id="JAUYVI010000003">
    <property type="protein sequence ID" value="MDQ7248055.1"/>
    <property type="molecule type" value="Genomic_DNA"/>
</dbReference>
<name>A0ABU0YLN5_9PROT</name>
<accession>A0ABU0YLN5</accession>
<dbReference type="InterPro" id="IPR009922">
    <property type="entry name" value="DUF1457"/>
</dbReference>
<keyword evidence="2" id="KW-1185">Reference proteome</keyword>
<gene>
    <name evidence="1" type="ORF">Q8A70_10280</name>
</gene>
<comment type="caution">
    <text evidence="1">The sequence shown here is derived from an EMBL/GenBank/DDBJ whole genome shotgun (WGS) entry which is preliminary data.</text>
</comment>
<reference evidence="2" key="1">
    <citation type="submission" date="2023-08" db="EMBL/GenBank/DDBJ databases">
        <title>Rhodospirillaceae gen. nov., a novel taxon isolated from the Yangtze River Yuezi River estuary sludge.</title>
        <authorList>
            <person name="Ruan L."/>
        </authorList>
    </citation>
    <scope>NUCLEOTIDE SEQUENCE [LARGE SCALE GENOMIC DNA]</scope>
    <source>
        <strain evidence="2">R-7</strain>
    </source>
</reference>
<sequence length="177" mass="19520">MASDRMATQALLDWWHGKRGERAMPSRTELDPIELKAILPNLLLIDVAPAPSGSGHAFSCRLAGTEIDDRFGLRLTGLSLDQMPLGEARSVIQQQYETAIAEVRPVFCTHSLMMGDRYVEYDRMVVPLSDAAGQVTALAAALDFKCAYLLDNGQPPNCTHPDHCDRIDRCLSRTPLP</sequence>
<dbReference type="RefSeq" id="WP_379955498.1">
    <property type="nucleotide sequence ID" value="NZ_JAUYVI010000003.1"/>
</dbReference>
<evidence type="ECO:0000313" key="1">
    <source>
        <dbReference type="EMBL" id="MDQ7248055.1"/>
    </source>
</evidence>